<feature type="domain" description="Aldehyde dehydrogenase" evidence="4">
    <location>
        <begin position="26"/>
        <end position="483"/>
    </location>
</feature>
<reference evidence="5 6" key="1">
    <citation type="submission" date="2019-08" db="EMBL/GenBank/DDBJ databases">
        <authorList>
            <person name="Peeters C."/>
        </authorList>
    </citation>
    <scope>NUCLEOTIDE SEQUENCE [LARGE SCALE GENOMIC DNA]</scope>
    <source>
        <strain evidence="5 6">LMG 31111</strain>
    </source>
</reference>
<dbReference type="SUPFAM" id="SSF53720">
    <property type="entry name" value="ALDH-like"/>
    <property type="match status" value="1"/>
</dbReference>
<dbReference type="AlphaFoldDB" id="A0A5E4YKF1"/>
<dbReference type="Gene3D" id="3.40.309.10">
    <property type="entry name" value="Aldehyde Dehydrogenase, Chain A, domain 2"/>
    <property type="match status" value="1"/>
</dbReference>
<evidence type="ECO:0000259" key="4">
    <source>
        <dbReference type="Pfam" id="PF00171"/>
    </source>
</evidence>
<organism evidence="5 6">
    <name type="scientific">Pandoraea communis</name>
    <dbReference type="NCBI Taxonomy" id="2508297"/>
    <lineage>
        <taxon>Bacteria</taxon>
        <taxon>Pseudomonadati</taxon>
        <taxon>Pseudomonadota</taxon>
        <taxon>Betaproteobacteria</taxon>
        <taxon>Burkholderiales</taxon>
        <taxon>Burkholderiaceae</taxon>
        <taxon>Pandoraea</taxon>
    </lineage>
</organism>
<evidence type="ECO:0000256" key="3">
    <source>
        <dbReference type="RuleBase" id="RU003345"/>
    </source>
</evidence>
<comment type="similarity">
    <text evidence="3">Belongs to the aldehyde dehydrogenase family.</text>
</comment>
<evidence type="ECO:0000256" key="2">
    <source>
        <dbReference type="PROSITE-ProRule" id="PRU10007"/>
    </source>
</evidence>
<dbReference type="Pfam" id="PF00171">
    <property type="entry name" value="Aldedh"/>
    <property type="match status" value="1"/>
</dbReference>
<evidence type="ECO:0000256" key="1">
    <source>
        <dbReference type="ARBA" id="ARBA00023002"/>
    </source>
</evidence>
<dbReference type="InterPro" id="IPR015590">
    <property type="entry name" value="Aldehyde_DH_dom"/>
</dbReference>
<dbReference type="PANTHER" id="PTHR11699">
    <property type="entry name" value="ALDEHYDE DEHYDROGENASE-RELATED"/>
    <property type="match status" value="1"/>
</dbReference>
<keyword evidence="6" id="KW-1185">Reference proteome</keyword>
<dbReference type="GO" id="GO:0004030">
    <property type="term" value="F:aldehyde dehydrogenase [NAD(P)+] activity"/>
    <property type="evidence" value="ECO:0007669"/>
    <property type="project" value="UniProtKB-ARBA"/>
</dbReference>
<proteinExistence type="inferred from homology"/>
<dbReference type="PROSITE" id="PS00687">
    <property type="entry name" value="ALDEHYDE_DEHYDR_GLU"/>
    <property type="match status" value="1"/>
</dbReference>
<keyword evidence="1 3" id="KW-0560">Oxidoreductase</keyword>
<dbReference type="InterPro" id="IPR016163">
    <property type="entry name" value="Ald_DH_C"/>
</dbReference>
<name>A0A5E4YKF1_9BURK</name>
<dbReference type="EMBL" id="CABPSE010000020">
    <property type="protein sequence ID" value="VVE48453.1"/>
    <property type="molecule type" value="Genomic_DNA"/>
</dbReference>
<dbReference type="InterPro" id="IPR029510">
    <property type="entry name" value="Ald_DH_CS_GLU"/>
</dbReference>
<dbReference type="Proteomes" id="UP000383971">
    <property type="component" value="Unassembled WGS sequence"/>
</dbReference>
<dbReference type="RefSeq" id="WP_150586866.1">
    <property type="nucleotide sequence ID" value="NZ_CABPSE010000020.1"/>
</dbReference>
<feature type="active site" evidence="2">
    <location>
        <position position="256"/>
    </location>
</feature>
<dbReference type="InterPro" id="IPR016162">
    <property type="entry name" value="Ald_DH_N"/>
</dbReference>
<dbReference type="InterPro" id="IPR016161">
    <property type="entry name" value="Ald_DH/histidinol_DH"/>
</dbReference>
<sequence>MINFPDPSAFARGHFIETLRCFPEEADIDVLRPSDGVTLGHTSAGSAQTIDLAVQSAQRALRASGWSTCAPRERARVLRRWADLIDADPDLPMLEAIGSTRPISEVISSDVPFTADAIRFFAELADKSGGEVACTQATTLGMTVREPLGVVGAITPWNFPLSMASWKCGPALAAGNAIVLKPSELTPFSTLRLAQLAVDAGVPPGIFSVVNGFGTEAGAALVSHPGIAKITFTGSTRTGKAILNLAAASIKPVTLELGGKSPQLVFARVPDIKRVIEMVSRGFTANGGQACVSGTRLICHRHLADELVEGVVRAVSQLEVGLTWDAGTRFSPIISAAQLRQIDAKVQASREAGAEILCGGSSFDGDIGSHFYRPTVVRRVDAGMPVVREEVFGPVLTVQTFEDEEEGLALADHPSYGLAAGVHTSDFGQALRAMRRIEAGTVWINRYGRSRDLIIPTGGFKGSGVGKDLGRQAFEAARREKSVLMDFEGRSADES</sequence>
<dbReference type="Gene3D" id="3.40.605.10">
    <property type="entry name" value="Aldehyde Dehydrogenase, Chain A, domain 1"/>
    <property type="match status" value="1"/>
</dbReference>
<gene>
    <name evidence="5" type="ORF">PCO31111_04574</name>
</gene>
<accession>A0A5E4YKF1</accession>
<evidence type="ECO:0000313" key="6">
    <source>
        <dbReference type="Proteomes" id="UP000383971"/>
    </source>
</evidence>
<evidence type="ECO:0000313" key="5">
    <source>
        <dbReference type="EMBL" id="VVE48453.1"/>
    </source>
</evidence>
<dbReference type="FunFam" id="3.40.605.10:FF:000001">
    <property type="entry name" value="Aldehyde dehydrogenase 1"/>
    <property type="match status" value="1"/>
</dbReference>
<protein>
    <submittedName>
        <fullName evidence="5">Aldehyde dehydrogenase</fullName>
    </submittedName>
</protein>